<feature type="compositionally biased region" description="Basic and acidic residues" evidence="1">
    <location>
        <begin position="18"/>
        <end position="27"/>
    </location>
</feature>
<evidence type="ECO:0000256" key="1">
    <source>
        <dbReference type="SAM" id="MobiDB-lite"/>
    </source>
</evidence>
<evidence type="ECO:0000313" key="3">
    <source>
        <dbReference type="Proteomes" id="UP000318538"/>
    </source>
</evidence>
<protein>
    <submittedName>
        <fullName evidence="2">Uncharacterized protein</fullName>
    </submittedName>
</protein>
<dbReference type="KEGG" id="rlc:K227x_19920"/>
<proteinExistence type="predicted"/>
<dbReference type="EMBL" id="CP036525">
    <property type="protein sequence ID" value="QDT03608.1"/>
    <property type="molecule type" value="Genomic_DNA"/>
</dbReference>
<accession>A0A517N9D5</accession>
<sequence>MNRSAESCDGVNGPAKIDGIHNVDDRPFAPNFNAPRLQRPPPSTFNLAEDGGWWIQARYARASRNAWGNLDGFPLRLTHAIVESPSTIVSPLRWIT</sequence>
<dbReference type="Proteomes" id="UP000318538">
    <property type="component" value="Chromosome"/>
</dbReference>
<gene>
    <name evidence="2" type="ORF">K227x_19920</name>
</gene>
<reference evidence="2 3" key="1">
    <citation type="submission" date="2019-02" db="EMBL/GenBank/DDBJ databases">
        <title>Deep-cultivation of Planctomycetes and their phenomic and genomic characterization uncovers novel biology.</title>
        <authorList>
            <person name="Wiegand S."/>
            <person name="Jogler M."/>
            <person name="Boedeker C."/>
            <person name="Pinto D."/>
            <person name="Vollmers J."/>
            <person name="Rivas-Marin E."/>
            <person name="Kohn T."/>
            <person name="Peeters S.H."/>
            <person name="Heuer A."/>
            <person name="Rast P."/>
            <person name="Oberbeckmann S."/>
            <person name="Bunk B."/>
            <person name="Jeske O."/>
            <person name="Meyerdierks A."/>
            <person name="Storesund J.E."/>
            <person name="Kallscheuer N."/>
            <person name="Luecker S."/>
            <person name="Lage O.M."/>
            <person name="Pohl T."/>
            <person name="Merkel B.J."/>
            <person name="Hornburger P."/>
            <person name="Mueller R.-W."/>
            <person name="Bruemmer F."/>
            <person name="Labrenz M."/>
            <person name="Spormann A.M."/>
            <person name="Op den Camp H."/>
            <person name="Overmann J."/>
            <person name="Amann R."/>
            <person name="Jetten M.S.M."/>
            <person name="Mascher T."/>
            <person name="Medema M.H."/>
            <person name="Devos D.P."/>
            <person name="Kaster A.-K."/>
            <person name="Ovreas L."/>
            <person name="Rohde M."/>
            <person name="Galperin M.Y."/>
            <person name="Jogler C."/>
        </authorList>
    </citation>
    <scope>NUCLEOTIDE SEQUENCE [LARGE SCALE GENOMIC DNA]</scope>
    <source>
        <strain evidence="2 3">K22_7</strain>
    </source>
</reference>
<keyword evidence="3" id="KW-1185">Reference proteome</keyword>
<evidence type="ECO:0000313" key="2">
    <source>
        <dbReference type="EMBL" id="QDT03608.1"/>
    </source>
</evidence>
<dbReference type="AlphaFoldDB" id="A0A517N9D5"/>
<organism evidence="2 3">
    <name type="scientific">Rubripirellula lacrimiformis</name>
    <dbReference type="NCBI Taxonomy" id="1930273"/>
    <lineage>
        <taxon>Bacteria</taxon>
        <taxon>Pseudomonadati</taxon>
        <taxon>Planctomycetota</taxon>
        <taxon>Planctomycetia</taxon>
        <taxon>Pirellulales</taxon>
        <taxon>Pirellulaceae</taxon>
        <taxon>Rubripirellula</taxon>
    </lineage>
</organism>
<feature type="region of interest" description="Disordered" evidence="1">
    <location>
        <begin position="1"/>
        <end position="43"/>
    </location>
</feature>
<name>A0A517N9D5_9BACT</name>